<dbReference type="RefSeq" id="XP_060323467.1">
    <property type="nucleotide sequence ID" value="XM_060468135.1"/>
</dbReference>
<evidence type="ECO:0000256" key="7">
    <source>
        <dbReference type="SAM" id="MobiDB-lite"/>
    </source>
</evidence>
<feature type="transmembrane region" description="Helical" evidence="8">
    <location>
        <begin position="81"/>
        <end position="102"/>
    </location>
</feature>
<evidence type="ECO:0000256" key="2">
    <source>
        <dbReference type="ARBA" id="ARBA00022448"/>
    </source>
</evidence>
<feature type="transmembrane region" description="Helical" evidence="8">
    <location>
        <begin position="20"/>
        <end position="43"/>
    </location>
</feature>
<sequence>MKESFKLKNLVASIRSIELTFYRIHMVAFVFIPLIFSGIFYACNGRFHISYLDSLFLCYSAMTLTGLSTVNLSTLTVSQQVVLYLLMMVGDMSTVSWIMVLVRKRYFRTHCENHPDRSKILPTRNAFLASISSPINAFRPHDIIPINGDHAPQLNFHQPTPTATMSPAVNSGETASTSVNGRRSEEGHGDNVLSDIHTFTSSSGTATLHLSPVQSHGLTRRSVDFDLATSMTPSMHQRRMSVARTDIPLMARCMTVLPNRDTSGNTPENDVPGPIQIFKRLFKRLAPGAYKRFQRGMTEPCTSTLEARRTKWLNFDLDMGRNSDFYTETLTDEQLKIIGGAEYRALRVLSYLVPMYFVTTQIITYLMFAPWLSTSSSYDSVFEAQPRLVKKPWFSLFQVMAAYTGGGLSLVDLGMFPFQTAYLIVFSLILLIIAGNHALVLKKWFSRWICSKFTEPGSDLDKALDFLLHHPRRCFIYLFPSHQTWYLVVVLLLMSFVEWIAFGVLNTGLEFYEAMPTEDKIVSGLFQGLATRASGFSIVPLASVAPALQFMYMVMMYIAVYPVAMSIRSTNTYEEGSLGVFESPPLYEEEFEEKDKELGDRKDREPRQRVARYLRWHLRRQMYDDIWWMVWGVLLIAIIERDNITDDNKKWFDLFRVLFEVVAAFSGIGLSLGFPLDNMSFVGAMRPLSRLVIIVVMVRGRHRGLPVAIDRAVKLPHELTPKGRNVGKEKDNSSEPVEEVSVTNVS</sequence>
<keyword evidence="4 8" id="KW-1133">Transmembrane helix</keyword>
<feature type="transmembrane region" description="Helical" evidence="8">
    <location>
        <begin position="55"/>
        <end position="75"/>
    </location>
</feature>
<dbReference type="AlphaFoldDB" id="A0AA39JCE1"/>
<feature type="transmembrane region" description="Helical" evidence="8">
    <location>
        <begin position="654"/>
        <end position="674"/>
    </location>
</feature>
<feature type="compositionally biased region" description="Polar residues" evidence="7">
    <location>
        <begin position="163"/>
        <end position="181"/>
    </location>
</feature>
<evidence type="ECO:0000256" key="5">
    <source>
        <dbReference type="ARBA" id="ARBA00023065"/>
    </source>
</evidence>
<gene>
    <name evidence="9" type="ORF">EV420DRAFT_1279320</name>
</gene>
<dbReference type="EMBL" id="JAUEPS010000080">
    <property type="protein sequence ID" value="KAK0440018.1"/>
    <property type="molecule type" value="Genomic_DNA"/>
</dbReference>
<feature type="transmembrane region" description="Helical" evidence="8">
    <location>
        <begin position="538"/>
        <end position="560"/>
    </location>
</feature>
<dbReference type="GeneID" id="85351683"/>
<dbReference type="Proteomes" id="UP001175211">
    <property type="component" value="Unassembled WGS sequence"/>
</dbReference>
<dbReference type="GO" id="GO:0140107">
    <property type="term" value="F:high-affinity potassium ion transmembrane transporter activity"/>
    <property type="evidence" value="ECO:0007669"/>
    <property type="project" value="TreeGrafter"/>
</dbReference>
<dbReference type="Pfam" id="PF02386">
    <property type="entry name" value="TrkH"/>
    <property type="match status" value="1"/>
</dbReference>
<feature type="transmembrane region" description="Helical" evidence="8">
    <location>
        <begin position="351"/>
        <end position="373"/>
    </location>
</feature>
<dbReference type="PANTHER" id="PTHR31064:SF30">
    <property type="entry name" value="HIGH-AFFINITY POTASSIUM TRANSPORT PROTEIN-RELATED"/>
    <property type="match status" value="1"/>
</dbReference>
<keyword evidence="3 8" id="KW-0812">Transmembrane</keyword>
<evidence type="ECO:0000256" key="8">
    <source>
        <dbReference type="SAM" id="Phobius"/>
    </source>
</evidence>
<reference evidence="9" key="1">
    <citation type="submission" date="2023-06" db="EMBL/GenBank/DDBJ databases">
        <authorList>
            <consortium name="Lawrence Berkeley National Laboratory"/>
            <person name="Ahrendt S."/>
            <person name="Sahu N."/>
            <person name="Indic B."/>
            <person name="Wong-Bajracharya J."/>
            <person name="Merenyi Z."/>
            <person name="Ke H.-M."/>
            <person name="Monk M."/>
            <person name="Kocsube S."/>
            <person name="Drula E."/>
            <person name="Lipzen A."/>
            <person name="Balint B."/>
            <person name="Henrissat B."/>
            <person name="Andreopoulos B."/>
            <person name="Martin F.M."/>
            <person name="Harder C.B."/>
            <person name="Rigling D."/>
            <person name="Ford K.L."/>
            <person name="Foster G.D."/>
            <person name="Pangilinan J."/>
            <person name="Papanicolaou A."/>
            <person name="Barry K."/>
            <person name="LaButti K."/>
            <person name="Viragh M."/>
            <person name="Koriabine M."/>
            <person name="Yan M."/>
            <person name="Riley R."/>
            <person name="Champramary S."/>
            <person name="Plett K.L."/>
            <person name="Tsai I.J."/>
            <person name="Slot J."/>
            <person name="Sipos G."/>
            <person name="Plett J."/>
            <person name="Nagy L.G."/>
            <person name="Grigoriev I.V."/>
        </authorList>
    </citation>
    <scope>NUCLEOTIDE SEQUENCE</scope>
    <source>
        <strain evidence="9">CCBAS 213</strain>
    </source>
</reference>
<name>A0AA39JCE1_ARMTA</name>
<keyword evidence="2" id="KW-0813">Transport</keyword>
<feature type="region of interest" description="Disordered" evidence="7">
    <location>
        <begin position="163"/>
        <end position="191"/>
    </location>
</feature>
<feature type="compositionally biased region" description="Basic and acidic residues" evidence="7">
    <location>
        <begin position="720"/>
        <end position="733"/>
    </location>
</feature>
<keyword evidence="5" id="KW-0406">Ion transport</keyword>
<organism evidence="9 10">
    <name type="scientific">Armillaria tabescens</name>
    <name type="common">Ringless honey mushroom</name>
    <name type="synonym">Agaricus tabescens</name>
    <dbReference type="NCBI Taxonomy" id="1929756"/>
    <lineage>
        <taxon>Eukaryota</taxon>
        <taxon>Fungi</taxon>
        <taxon>Dikarya</taxon>
        <taxon>Basidiomycota</taxon>
        <taxon>Agaricomycotina</taxon>
        <taxon>Agaricomycetes</taxon>
        <taxon>Agaricomycetidae</taxon>
        <taxon>Agaricales</taxon>
        <taxon>Marasmiineae</taxon>
        <taxon>Physalacriaceae</taxon>
        <taxon>Desarmillaria</taxon>
    </lineage>
</organism>
<feature type="region of interest" description="Disordered" evidence="7">
    <location>
        <begin position="720"/>
        <end position="746"/>
    </location>
</feature>
<proteinExistence type="predicted"/>
<dbReference type="GO" id="GO:0005886">
    <property type="term" value="C:plasma membrane"/>
    <property type="evidence" value="ECO:0007669"/>
    <property type="project" value="TreeGrafter"/>
</dbReference>
<accession>A0AA39JCE1</accession>
<comment type="subcellular location">
    <subcellularLocation>
        <location evidence="1">Membrane</location>
        <topology evidence="1">Multi-pass membrane protein</topology>
    </subcellularLocation>
</comment>
<evidence type="ECO:0000256" key="3">
    <source>
        <dbReference type="ARBA" id="ARBA00022692"/>
    </source>
</evidence>
<feature type="transmembrane region" description="Helical" evidence="8">
    <location>
        <begin position="420"/>
        <end position="439"/>
    </location>
</feature>
<feature type="transmembrane region" description="Helical" evidence="8">
    <location>
        <begin position="626"/>
        <end position="642"/>
    </location>
</feature>
<dbReference type="InterPro" id="IPR003445">
    <property type="entry name" value="Cat_transpt"/>
</dbReference>
<evidence type="ECO:0000256" key="1">
    <source>
        <dbReference type="ARBA" id="ARBA00004141"/>
    </source>
</evidence>
<evidence type="ECO:0000313" key="9">
    <source>
        <dbReference type="EMBL" id="KAK0440018.1"/>
    </source>
</evidence>
<feature type="transmembrane region" description="Helical" evidence="8">
    <location>
        <begin position="485"/>
        <end position="505"/>
    </location>
</feature>
<dbReference type="PANTHER" id="PTHR31064">
    <property type="entry name" value="POTASSIUM TRANSPORT PROTEIN DDB_G0292412-RELATED"/>
    <property type="match status" value="1"/>
</dbReference>
<comment type="caution">
    <text evidence="9">The sequence shown here is derived from an EMBL/GenBank/DDBJ whole genome shotgun (WGS) entry which is preliminary data.</text>
</comment>
<evidence type="ECO:0000256" key="6">
    <source>
        <dbReference type="ARBA" id="ARBA00023136"/>
    </source>
</evidence>
<keyword evidence="10" id="KW-1185">Reference proteome</keyword>
<evidence type="ECO:0000256" key="4">
    <source>
        <dbReference type="ARBA" id="ARBA00022989"/>
    </source>
</evidence>
<dbReference type="GO" id="GO:0030007">
    <property type="term" value="P:intracellular potassium ion homeostasis"/>
    <property type="evidence" value="ECO:0007669"/>
    <property type="project" value="TreeGrafter"/>
</dbReference>
<keyword evidence="6 8" id="KW-0472">Membrane</keyword>
<protein>
    <submittedName>
        <fullName evidence="9">Potassium transporter</fullName>
    </submittedName>
</protein>
<dbReference type="InterPro" id="IPR051143">
    <property type="entry name" value="TrkH_K-transport"/>
</dbReference>
<evidence type="ECO:0000313" key="10">
    <source>
        <dbReference type="Proteomes" id="UP001175211"/>
    </source>
</evidence>
<dbReference type="GO" id="GO:1990573">
    <property type="term" value="P:potassium ion import across plasma membrane"/>
    <property type="evidence" value="ECO:0007669"/>
    <property type="project" value="TreeGrafter"/>
</dbReference>